<keyword evidence="6" id="KW-1185">Reference proteome</keyword>
<dbReference type="PANTHER" id="PTHR11066">
    <property type="entry name" value="ACYL-COA THIOESTERASE"/>
    <property type="match status" value="1"/>
</dbReference>
<keyword evidence="2" id="KW-0378">Hydrolase</keyword>
<proteinExistence type="inferred from homology"/>
<feature type="domain" description="Acyl-CoA thioesterase-like N-terminal HotDog" evidence="3">
    <location>
        <begin position="55"/>
        <end position="147"/>
    </location>
</feature>
<dbReference type="EMBL" id="JAPDMZ010000108">
    <property type="protein sequence ID" value="KAK0549630.1"/>
    <property type="molecule type" value="Genomic_DNA"/>
</dbReference>
<comment type="similarity">
    <text evidence="1">Belongs to the C/M/P thioester hydrolase family.</text>
</comment>
<organism evidence="5 6">
    <name type="scientific">Tilletia horrida</name>
    <dbReference type="NCBI Taxonomy" id="155126"/>
    <lineage>
        <taxon>Eukaryota</taxon>
        <taxon>Fungi</taxon>
        <taxon>Dikarya</taxon>
        <taxon>Basidiomycota</taxon>
        <taxon>Ustilaginomycotina</taxon>
        <taxon>Exobasidiomycetes</taxon>
        <taxon>Tilletiales</taxon>
        <taxon>Tilletiaceae</taxon>
        <taxon>Tilletia</taxon>
    </lineage>
</organism>
<evidence type="ECO:0008006" key="7">
    <source>
        <dbReference type="Google" id="ProtNLM"/>
    </source>
</evidence>
<dbReference type="Pfam" id="PF20789">
    <property type="entry name" value="4HBT_3C"/>
    <property type="match status" value="1"/>
</dbReference>
<evidence type="ECO:0000313" key="6">
    <source>
        <dbReference type="Proteomes" id="UP001176517"/>
    </source>
</evidence>
<dbReference type="GO" id="GO:0047617">
    <property type="term" value="F:fatty acyl-CoA hydrolase activity"/>
    <property type="evidence" value="ECO:0007669"/>
    <property type="project" value="InterPro"/>
</dbReference>
<evidence type="ECO:0000259" key="4">
    <source>
        <dbReference type="Pfam" id="PF20789"/>
    </source>
</evidence>
<dbReference type="Proteomes" id="UP001176517">
    <property type="component" value="Unassembled WGS sequence"/>
</dbReference>
<evidence type="ECO:0000259" key="3">
    <source>
        <dbReference type="Pfam" id="PF13622"/>
    </source>
</evidence>
<dbReference type="SUPFAM" id="SSF54637">
    <property type="entry name" value="Thioesterase/thiol ester dehydrase-isomerase"/>
    <property type="match status" value="2"/>
</dbReference>
<evidence type="ECO:0000313" key="5">
    <source>
        <dbReference type="EMBL" id="KAK0549630.1"/>
    </source>
</evidence>
<accession>A0AAN6GRG4</accession>
<gene>
    <name evidence="5" type="ORF">OC846_003981</name>
</gene>
<name>A0AAN6GRG4_9BASI</name>
<dbReference type="InterPro" id="IPR049450">
    <property type="entry name" value="ACOT8-like_C"/>
</dbReference>
<dbReference type="InterPro" id="IPR049449">
    <property type="entry name" value="TesB_ACOT8-like_N"/>
</dbReference>
<dbReference type="InterPro" id="IPR003703">
    <property type="entry name" value="Acyl_CoA_thio"/>
</dbReference>
<feature type="domain" description="Acyl-CoA thioesterase-like C-terminal" evidence="4">
    <location>
        <begin position="285"/>
        <end position="369"/>
    </location>
</feature>
<evidence type="ECO:0000256" key="2">
    <source>
        <dbReference type="ARBA" id="ARBA00022801"/>
    </source>
</evidence>
<protein>
    <recommendedName>
        <fullName evidence="7">Acyl-CoA thioesterase II</fullName>
    </recommendedName>
</protein>
<dbReference type="AlphaFoldDB" id="A0AAN6GRG4"/>
<dbReference type="InterPro" id="IPR029069">
    <property type="entry name" value="HotDog_dom_sf"/>
</dbReference>
<evidence type="ECO:0000256" key="1">
    <source>
        <dbReference type="ARBA" id="ARBA00006538"/>
    </source>
</evidence>
<dbReference type="CDD" id="cd03444">
    <property type="entry name" value="Thioesterase_II_repeat1"/>
    <property type="match status" value="1"/>
</dbReference>
<dbReference type="GO" id="GO:0009062">
    <property type="term" value="P:fatty acid catabolic process"/>
    <property type="evidence" value="ECO:0007669"/>
    <property type="project" value="TreeGrafter"/>
</dbReference>
<dbReference type="Pfam" id="PF13622">
    <property type="entry name" value="4HBT_3"/>
    <property type="match status" value="1"/>
</dbReference>
<sequence length="386" mass="42903">MGDPPVRHLPKDVPVFELLRIKKLENGDPDGGQAPKQPSLWRFTTVLTGFNLVPGPNIFGGISFALAVQAAYETIHEEVGAEAAANYAVYSLQGSFCAPAPAQHAVHISIETIRRSRSFITRLVTLSQHSVSSDGGPRKFMVAVCDFVLKGRPSLVEFDTPPLNPVTQGQWKKATELPSPIKVLEQRMKEAETKGDETLLAALKSEHDFRNWWNGFCIHVPPPDSLLKDTYMERVRDLPTAQDELSIPDRRLADWFRILPDLSEASLAKISAQRPDCVPFRSTSFHRVCLAAMLDQVIPIAAVSVAKVPEQESAATVTLDFAVRFHRDDDLDANRWFLREVRSHTASSGRSLNMSTVWDEMGRIVATNSEQCLYSPRPAPKKAARL</sequence>
<dbReference type="InterPro" id="IPR042171">
    <property type="entry name" value="Acyl-CoA_hotdog"/>
</dbReference>
<dbReference type="PANTHER" id="PTHR11066:SF35">
    <property type="entry name" value="ACYL-COA THIOESTERASE II"/>
    <property type="match status" value="1"/>
</dbReference>
<dbReference type="Gene3D" id="2.40.160.210">
    <property type="entry name" value="Acyl-CoA thioesterase, double hotdog domain"/>
    <property type="match status" value="1"/>
</dbReference>
<dbReference type="GO" id="GO:0006637">
    <property type="term" value="P:acyl-CoA metabolic process"/>
    <property type="evidence" value="ECO:0007669"/>
    <property type="project" value="InterPro"/>
</dbReference>
<reference evidence="5" key="1">
    <citation type="journal article" date="2023" name="PhytoFront">
        <title>Draft Genome Resources of Seven Strains of Tilletia horrida, Causal Agent of Kernel Smut of Rice.</title>
        <authorList>
            <person name="Khanal S."/>
            <person name="Antony Babu S."/>
            <person name="Zhou X.G."/>
        </authorList>
    </citation>
    <scope>NUCLEOTIDE SEQUENCE</scope>
    <source>
        <strain evidence="5">TX6</strain>
    </source>
</reference>
<comment type="caution">
    <text evidence="5">The sequence shown here is derived from an EMBL/GenBank/DDBJ whole genome shotgun (WGS) entry which is preliminary data.</text>
</comment>
<dbReference type="GO" id="GO:0005782">
    <property type="term" value="C:peroxisomal matrix"/>
    <property type="evidence" value="ECO:0007669"/>
    <property type="project" value="UniProtKB-SubCell"/>
</dbReference>